<gene>
    <name evidence="4" type="ORF">SLA_4595</name>
</gene>
<accession>A0A160P200</accession>
<feature type="compositionally biased region" description="Low complexity" evidence="1">
    <location>
        <begin position="41"/>
        <end position="54"/>
    </location>
</feature>
<keyword evidence="2" id="KW-0732">Signal</keyword>
<dbReference type="Pfam" id="PF14032">
    <property type="entry name" value="PknH_C"/>
    <property type="match status" value="1"/>
</dbReference>
<feature type="region of interest" description="Disordered" evidence="1">
    <location>
        <begin position="28"/>
        <end position="54"/>
    </location>
</feature>
<feature type="domain" description="PknH-like extracellular" evidence="3">
    <location>
        <begin position="61"/>
        <end position="248"/>
    </location>
</feature>
<protein>
    <submittedName>
        <fullName evidence="4">Lipoprotein</fullName>
    </submittedName>
</protein>
<evidence type="ECO:0000313" key="4">
    <source>
        <dbReference type="EMBL" id="BAU85479.1"/>
    </source>
</evidence>
<name>A0A160P200_STRLU</name>
<dbReference type="AlphaFoldDB" id="A0A160P200"/>
<dbReference type="Proteomes" id="UP000217676">
    <property type="component" value="Chromosome"/>
</dbReference>
<evidence type="ECO:0000259" key="3">
    <source>
        <dbReference type="Pfam" id="PF14032"/>
    </source>
</evidence>
<feature type="compositionally biased region" description="Basic and acidic residues" evidence="1">
    <location>
        <begin position="30"/>
        <end position="40"/>
    </location>
</feature>
<dbReference type="KEGG" id="slau:SLA_4595"/>
<sequence>MPRTLLRRTAAATAAGSLALLLAACGGSDKPAKDDAKKTDAPASASAAPKADPNAKALSAAELEKLIVEQTDLKGHKVQKFKAGESLAADAVSSDKPECEPLAEALTAVSTGTPGATAQRKAVEIPTKGTDPMAALGAPVTSLALGSYDADGAEKALASLKAAGESCTGGFTIITGGVKSKINKVAADSVTAGDEALAWTVTRDMEGEPFLTKLAVLRKGNNLATFATLSITGEVKEQPQVIIDTQAKKLG</sequence>
<dbReference type="EMBL" id="AP017424">
    <property type="protein sequence ID" value="BAU85479.1"/>
    <property type="molecule type" value="Genomic_DNA"/>
</dbReference>
<dbReference type="InterPro" id="IPR026954">
    <property type="entry name" value="PknH-like_Extracell"/>
</dbReference>
<evidence type="ECO:0000256" key="2">
    <source>
        <dbReference type="SAM" id="SignalP"/>
    </source>
</evidence>
<feature type="chain" id="PRO_5038501234" evidence="2">
    <location>
        <begin position="24"/>
        <end position="251"/>
    </location>
</feature>
<dbReference type="RefSeq" id="WP_359872716.1">
    <property type="nucleotide sequence ID" value="NZ_JBEYHT010000003.1"/>
</dbReference>
<reference evidence="4 5" key="1">
    <citation type="journal article" date="2016" name="Genome Announc.">
        <title>Complete Genome Sequence of Thiostrepton-Producing Streptomyces laurentii ATCC 31255.</title>
        <authorList>
            <person name="Doi K."/>
            <person name="Fujino Y."/>
            <person name="Nagayoshi Y."/>
            <person name="Ohshima T."/>
            <person name="Ogata S."/>
        </authorList>
    </citation>
    <scope>NUCLEOTIDE SEQUENCE [LARGE SCALE GENOMIC DNA]</scope>
    <source>
        <strain evidence="4 5">ATCC 31255</strain>
    </source>
</reference>
<dbReference type="PROSITE" id="PS51257">
    <property type="entry name" value="PROKAR_LIPOPROTEIN"/>
    <property type="match status" value="1"/>
</dbReference>
<evidence type="ECO:0000256" key="1">
    <source>
        <dbReference type="SAM" id="MobiDB-lite"/>
    </source>
</evidence>
<organism evidence="4 5">
    <name type="scientific">Streptomyces laurentii</name>
    <dbReference type="NCBI Taxonomy" id="39478"/>
    <lineage>
        <taxon>Bacteria</taxon>
        <taxon>Bacillati</taxon>
        <taxon>Actinomycetota</taxon>
        <taxon>Actinomycetes</taxon>
        <taxon>Kitasatosporales</taxon>
        <taxon>Streptomycetaceae</taxon>
        <taxon>Streptomyces</taxon>
    </lineage>
</organism>
<proteinExistence type="predicted"/>
<keyword evidence="5" id="KW-1185">Reference proteome</keyword>
<keyword evidence="4" id="KW-0449">Lipoprotein</keyword>
<feature type="signal peptide" evidence="2">
    <location>
        <begin position="1"/>
        <end position="23"/>
    </location>
</feature>
<evidence type="ECO:0000313" key="5">
    <source>
        <dbReference type="Proteomes" id="UP000217676"/>
    </source>
</evidence>